<feature type="domain" description="Roadblock/LAMTOR2" evidence="4">
    <location>
        <begin position="59"/>
        <end position="156"/>
    </location>
</feature>
<organism evidence="5 6">
    <name type="scientific">Tetrapyrgos nigripes</name>
    <dbReference type="NCBI Taxonomy" id="182062"/>
    <lineage>
        <taxon>Eukaryota</taxon>
        <taxon>Fungi</taxon>
        <taxon>Dikarya</taxon>
        <taxon>Basidiomycota</taxon>
        <taxon>Agaricomycotina</taxon>
        <taxon>Agaricomycetes</taxon>
        <taxon>Agaricomycetidae</taxon>
        <taxon>Agaricales</taxon>
        <taxon>Marasmiineae</taxon>
        <taxon>Marasmiaceae</taxon>
        <taxon>Tetrapyrgos</taxon>
    </lineage>
</organism>
<dbReference type="Pfam" id="PF03259">
    <property type="entry name" value="Robl_LC7"/>
    <property type="match status" value="1"/>
</dbReference>
<comment type="similarity">
    <text evidence="1">Belongs to the GAMAD family.</text>
</comment>
<evidence type="ECO:0000313" key="6">
    <source>
        <dbReference type="Proteomes" id="UP000559256"/>
    </source>
</evidence>
<feature type="chain" id="PRO_5034049066" description="Roadblock/LAMTOR2 domain-containing protein" evidence="3">
    <location>
        <begin position="21"/>
        <end position="160"/>
    </location>
</feature>
<sequence>MHVLVTAFPVCSVLLPTAMSTITTTRSSFISQPTSSNANPTTSSNPASSANAVGMSPELEQTLSMLSSHRSVLGYMLLSRGHPVSIIRHSGVVFDGEHGRKYAAVIARIVESVQTGLEELNGGEGDGDDVRFLRIRTKRHELMISPDGRYLLAVLHDPAT</sequence>
<reference evidence="5 6" key="1">
    <citation type="journal article" date="2020" name="ISME J.">
        <title>Uncovering the hidden diversity of litter-decomposition mechanisms in mushroom-forming fungi.</title>
        <authorList>
            <person name="Floudas D."/>
            <person name="Bentzer J."/>
            <person name="Ahren D."/>
            <person name="Johansson T."/>
            <person name="Persson P."/>
            <person name="Tunlid A."/>
        </authorList>
    </citation>
    <scope>NUCLEOTIDE SEQUENCE [LARGE SCALE GENOMIC DNA]</scope>
    <source>
        <strain evidence="5 6">CBS 291.85</strain>
    </source>
</reference>
<keyword evidence="6" id="KW-1185">Reference proteome</keyword>
<dbReference type="SUPFAM" id="SSF103196">
    <property type="entry name" value="Roadblock/LC7 domain"/>
    <property type="match status" value="1"/>
</dbReference>
<evidence type="ECO:0000259" key="4">
    <source>
        <dbReference type="SMART" id="SM00960"/>
    </source>
</evidence>
<evidence type="ECO:0000256" key="1">
    <source>
        <dbReference type="ARBA" id="ARBA00007191"/>
    </source>
</evidence>
<dbReference type="PANTHER" id="PTHR10779">
    <property type="entry name" value="DYNEIN LIGHT CHAIN ROADBLOCK"/>
    <property type="match status" value="1"/>
</dbReference>
<evidence type="ECO:0000313" key="5">
    <source>
        <dbReference type="EMBL" id="KAF5369277.1"/>
    </source>
</evidence>
<feature type="signal peptide" evidence="3">
    <location>
        <begin position="1"/>
        <end position="20"/>
    </location>
</feature>
<proteinExistence type="inferred from homology"/>
<name>A0A8H5LTT0_9AGAR</name>
<dbReference type="Proteomes" id="UP000559256">
    <property type="component" value="Unassembled WGS sequence"/>
</dbReference>
<dbReference type="OrthoDB" id="9985637at2759"/>
<dbReference type="AlphaFoldDB" id="A0A8H5LTT0"/>
<dbReference type="Gene3D" id="3.30.450.30">
    <property type="entry name" value="Dynein light chain 2a, cytoplasmic"/>
    <property type="match status" value="1"/>
</dbReference>
<comment type="caution">
    <text evidence="5">The sequence shown here is derived from an EMBL/GenBank/DDBJ whole genome shotgun (WGS) entry which is preliminary data.</text>
</comment>
<evidence type="ECO:0000256" key="3">
    <source>
        <dbReference type="SAM" id="SignalP"/>
    </source>
</evidence>
<keyword evidence="3" id="KW-0732">Signal</keyword>
<accession>A0A8H5LTT0</accession>
<protein>
    <recommendedName>
        <fullName evidence="4">Roadblock/LAMTOR2 domain-containing protein</fullName>
    </recommendedName>
</protein>
<gene>
    <name evidence="5" type="ORF">D9758_002616</name>
</gene>
<feature type="region of interest" description="Disordered" evidence="2">
    <location>
        <begin position="28"/>
        <end position="52"/>
    </location>
</feature>
<dbReference type="EMBL" id="JAACJM010000013">
    <property type="protein sequence ID" value="KAF5369277.1"/>
    <property type="molecule type" value="Genomic_DNA"/>
</dbReference>
<dbReference type="SMART" id="SM00960">
    <property type="entry name" value="Robl_LC7"/>
    <property type="match status" value="1"/>
</dbReference>
<dbReference type="InterPro" id="IPR004942">
    <property type="entry name" value="Roadblock/LAMTOR2_dom"/>
</dbReference>
<evidence type="ECO:0000256" key="2">
    <source>
        <dbReference type="SAM" id="MobiDB-lite"/>
    </source>
</evidence>